<dbReference type="PROSITE" id="PS50995">
    <property type="entry name" value="HTH_MARR_2"/>
    <property type="match status" value="1"/>
</dbReference>
<dbReference type="GO" id="GO:0003677">
    <property type="term" value="F:DNA binding"/>
    <property type="evidence" value="ECO:0007669"/>
    <property type="project" value="UniProtKB-KW"/>
</dbReference>
<dbReference type="InterPro" id="IPR036388">
    <property type="entry name" value="WH-like_DNA-bd_sf"/>
</dbReference>
<dbReference type="Gene3D" id="1.10.10.10">
    <property type="entry name" value="Winged helix-like DNA-binding domain superfamily/Winged helix DNA-binding domain"/>
    <property type="match status" value="1"/>
</dbReference>
<sequence>MSQNDIARIAEPQPELQLQQFLTYRLSRVQAKLNAQASRVLREHAGITLTQWRILALIGVEGLRRSADLSRHAALDKGMVSRNIKLLVAEGLVVAEGDDSDQRAQTLGLTGKGRQLVERTLPIMRKRQNLLRGALDAGELAVLYRALDKLELAAEAQDFD</sequence>
<dbReference type="InterPro" id="IPR039422">
    <property type="entry name" value="MarR/SlyA-like"/>
</dbReference>
<dbReference type="RefSeq" id="WP_176828004.1">
    <property type="nucleotide sequence ID" value="NZ_FMZV01000008.1"/>
</dbReference>
<dbReference type="PANTHER" id="PTHR33164:SF43">
    <property type="entry name" value="HTH-TYPE TRANSCRIPTIONAL REPRESSOR YETL"/>
    <property type="match status" value="1"/>
</dbReference>
<dbReference type="InterPro" id="IPR036390">
    <property type="entry name" value="WH_DNA-bd_sf"/>
</dbReference>
<evidence type="ECO:0000313" key="3">
    <source>
        <dbReference type="Proteomes" id="UP000199628"/>
    </source>
</evidence>
<dbReference type="SMART" id="SM00347">
    <property type="entry name" value="HTH_MARR"/>
    <property type="match status" value="1"/>
</dbReference>
<dbReference type="PANTHER" id="PTHR33164">
    <property type="entry name" value="TRANSCRIPTIONAL REGULATOR, MARR FAMILY"/>
    <property type="match status" value="1"/>
</dbReference>
<evidence type="ECO:0000259" key="1">
    <source>
        <dbReference type="PROSITE" id="PS50995"/>
    </source>
</evidence>
<dbReference type="STRING" id="639004.SAMN04488239_108166"/>
<proteinExistence type="predicted"/>
<name>A0A1G6VV35_9RHOB</name>
<gene>
    <name evidence="2" type="ORF">SAMN04488239_108166</name>
</gene>
<dbReference type="GO" id="GO:0006950">
    <property type="term" value="P:response to stress"/>
    <property type="evidence" value="ECO:0007669"/>
    <property type="project" value="TreeGrafter"/>
</dbReference>
<dbReference type="InterPro" id="IPR000835">
    <property type="entry name" value="HTH_MarR-typ"/>
</dbReference>
<keyword evidence="2" id="KW-0238">DNA-binding</keyword>
<keyword evidence="3" id="KW-1185">Reference proteome</keyword>
<dbReference type="Proteomes" id="UP000199628">
    <property type="component" value="Unassembled WGS sequence"/>
</dbReference>
<dbReference type="AlphaFoldDB" id="A0A1G6VV35"/>
<dbReference type="SUPFAM" id="SSF46785">
    <property type="entry name" value="Winged helix' DNA-binding domain"/>
    <property type="match status" value="1"/>
</dbReference>
<reference evidence="3" key="1">
    <citation type="submission" date="2016-10" db="EMBL/GenBank/DDBJ databases">
        <authorList>
            <person name="Varghese N."/>
            <person name="Submissions S."/>
        </authorList>
    </citation>
    <scope>NUCLEOTIDE SEQUENCE [LARGE SCALE GENOMIC DNA]</scope>
    <source>
        <strain evidence="3">CGMCC 1.9108</strain>
    </source>
</reference>
<accession>A0A1G6VV35</accession>
<organism evidence="2 3">
    <name type="scientific">Ruegeria marina</name>
    <dbReference type="NCBI Taxonomy" id="639004"/>
    <lineage>
        <taxon>Bacteria</taxon>
        <taxon>Pseudomonadati</taxon>
        <taxon>Pseudomonadota</taxon>
        <taxon>Alphaproteobacteria</taxon>
        <taxon>Rhodobacterales</taxon>
        <taxon>Roseobacteraceae</taxon>
        <taxon>Ruegeria</taxon>
    </lineage>
</organism>
<dbReference type="GO" id="GO:0003700">
    <property type="term" value="F:DNA-binding transcription factor activity"/>
    <property type="evidence" value="ECO:0007669"/>
    <property type="project" value="InterPro"/>
</dbReference>
<dbReference type="EMBL" id="FMZV01000008">
    <property type="protein sequence ID" value="SDD57384.1"/>
    <property type="molecule type" value="Genomic_DNA"/>
</dbReference>
<evidence type="ECO:0000313" key="2">
    <source>
        <dbReference type="EMBL" id="SDD57384.1"/>
    </source>
</evidence>
<protein>
    <submittedName>
        <fullName evidence="2">DNA-binding transcriptional regulator, MarR family</fullName>
    </submittedName>
</protein>
<feature type="domain" description="HTH marR-type" evidence="1">
    <location>
        <begin position="19"/>
        <end position="152"/>
    </location>
</feature>
<dbReference type="Pfam" id="PF12802">
    <property type="entry name" value="MarR_2"/>
    <property type="match status" value="1"/>
</dbReference>